<dbReference type="InterPro" id="IPR039425">
    <property type="entry name" value="RNA_pol_sigma-70-like"/>
</dbReference>
<evidence type="ECO:0000256" key="5">
    <source>
        <dbReference type="SAM" id="MobiDB-lite"/>
    </source>
</evidence>
<dbReference type="EMBL" id="CP043494">
    <property type="protein sequence ID" value="WNG47451.1"/>
    <property type="molecule type" value="Genomic_DNA"/>
</dbReference>
<dbReference type="CDD" id="cd06171">
    <property type="entry name" value="Sigma70_r4"/>
    <property type="match status" value="1"/>
</dbReference>
<evidence type="ECO:0000256" key="2">
    <source>
        <dbReference type="ARBA" id="ARBA00023015"/>
    </source>
</evidence>
<feature type="region of interest" description="Disordered" evidence="5">
    <location>
        <begin position="88"/>
        <end position="107"/>
    </location>
</feature>
<dbReference type="SUPFAM" id="SSF88659">
    <property type="entry name" value="Sigma3 and sigma4 domains of RNA polymerase sigma factors"/>
    <property type="match status" value="1"/>
</dbReference>
<dbReference type="InterPro" id="IPR013249">
    <property type="entry name" value="RNA_pol_sigma70_r4_t2"/>
</dbReference>
<feature type="domain" description="RNA polymerase sigma factor 70 region 4 type 2" evidence="7">
    <location>
        <begin position="116"/>
        <end position="167"/>
    </location>
</feature>
<dbReference type="SUPFAM" id="SSF88946">
    <property type="entry name" value="Sigma2 domain of RNA polymerase sigma factors"/>
    <property type="match status" value="1"/>
</dbReference>
<reference evidence="8 9" key="1">
    <citation type="submission" date="2019-08" db="EMBL/GenBank/DDBJ databases">
        <title>Archangium and Cystobacter genomes.</title>
        <authorList>
            <person name="Chen I.-C.K."/>
            <person name="Wielgoss S."/>
        </authorList>
    </citation>
    <scope>NUCLEOTIDE SEQUENCE [LARGE SCALE GENOMIC DNA]</scope>
    <source>
        <strain evidence="8 9">Cbm 6</strain>
    </source>
</reference>
<evidence type="ECO:0000313" key="8">
    <source>
        <dbReference type="EMBL" id="WNG47451.1"/>
    </source>
</evidence>
<dbReference type="InterPro" id="IPR013325">
    <property type="entry name" value="RNA_pol_sigma_r2"/>
</dbReference>
<dbReference type="InterPro" id="IPR014284">
    <property type="entry name" value="RNA_pol_sigma-70_dom"/>
</dbReference>
<dbReference type="Proteomes" id="UP001611383">
    <property type="component" value="Chromosome"/>
</dbReference>
<keyword evidence="2" id="KW-0805">Transcription regulation</keyword>
<evidence type="ECO:0000259" key="7">
    <source>
        <dbReference type="Pfam" id="PF08281"/>
    </source>
</evidence>
<keyword evidence="4" id="KW-0804">Transcription</keyword>
<comment type="similarity">
    <text evidence="1">Belongs to the sigma-70 factor family. ECF subfamily.</text>
</comment>
<dbReference type="InterPro" id="IPR036388">
    <property type="entry name" value="WH-like_DNA-bd_sf"/>
</dbReference>
<dbReference type="PANTHER" id="PTHR43133">
    <property type="entry name" value="RNA POLYMERASE ECF-TYPE SIGMA FACTO"/>
    <property type="match status" value="1"/>
</dbReference>
<dbReference type="RefSeq" id="WP_395803801.1">
    <property type="nucleotide sequence ID" value="NZ_CP043494.1"/>
</dbReference>
<feature type="domain" description="RNA polymerase sigma-70 region 2" evidence="6">
    <location>
        <begin position="23"/>
        <end position="87"/>
    </location>
</feature>
<dbReference type="InterPro" id="IPR007627">
    <property type="entry name" value="RNA_pol_sigma70_r2"/>
</dbReference>
<protein>
    <submittedName>
        <fullName evidence="8">RNA polymerase sigma factor</fullName>
    </submittedName>
</protein>
<organism evidence="8 9">
    <name type="scientific">Archangium minus</name>
    <dbReference type="NCBI Taxonomy" id="83450"/>
    <lineage>
        <taxon>Bacteria</taxon>
        <taxon>Pseudomonadati</taxon>
        <taxon>Myxococcota</taxon>
        <taxon>Myxococcia</taxon>
        <taxon>Myxococcales</taxon>
        <taxon>Cystobacterineae</taxon>
        <taxon>Archangiaceae</taxon>
        <taxon>Archangium</taxon>
    </lineage>
</organism>
<evidence type="ECO:0000259" key="6">
    <source>
        <dbReference type="Pfam" id="PF04542"/>
    </source>
</evidence>
<dbReference type="NCBIfam" id="TIGR02937">
    <property type="entry name" value="sigma70-ECF"/>
    <property type="match status" value="1"/>
</dbReference>
<dbReference type="Pfam" id="PF04542">
    <property type="entry name" value="Sigma70_r2"/>
    <property type="match status" value="1"/>
</dbReference>
<dbReference type="Gene3D" id="1.10.1740.10">
    <property type="match status" value="1"/>
</dbReference>
<sequence length="188" mass="21271">MWNRKSAQGGNGRKPSFDEEAVQHLPALFDTALRLCGSEADAQDLTHDTYVRALAAADRYEQRTSLRAWLLTILHNLFRTRLRNQSRHPEVELDEESLPPEPSSEPVRWKAVTPAQLDAALRELPLKLREVVVLRDLQGLSYREISQVLDVPAGTVMSRLHRGRLALKEALLPRTEDVAPGDPQRDVQ</sequence>
<dbReference type="InterPro" id="IPR013324">
    <property type="entry name" value="RNA_pol_sigma_r3/r4-like"/>
</dbReference>
<dbReference type="PANTHER" id="PTHR43133:SF59">
    <property type="entry name" value="ECF RNA POLYMERASE SIGMA FACTOR SIGR"/>
    <property type="match status" value="1"/>
</dbReference>
<evidence type="ECO:0000313" key="9">
    <source>
        <dbReference type="Proteomes" id="UP001611383"/>
    </source>
</evidence>
<evidence type="ECO:0000256" key="3">
    <source>
        <dbReference type="ARBA" id="ARBA00023082"/>
    </source>
</evidence>
<name>A0ABY9WWD2_9BACT</name>
<evidence type="ECO:0000256" key="1">
    <source>
        <dbReference type="ARBA" id="ARBA00010641"/>
    </source>
</evidence>
<dbReference type="Gene3D" id="1.10.10.10">
    <property type="entry name" value="Winged helix-like DNA-binding domain superfamily/Winged helix DNA-binding domain"/>
    <property type="match status" value="1"/>
</dbReference>
<evidence type="ECO:0000256" key="4">
    <source>
        <dbReference type="ARBA" id="ARBA00023163"/>
    </source>
</evidence>
<gene>
    <name evidence="8" type="ORF">F0U60_27515</name>
</gene>
<dbReference type="Pfam" id="PF08281">
    <property type="entry name" value="Sigma70_r4_2"/>
    <property type="match status" value="1"/>
</dbReference>
<accession>A0ABY9WWD2</accession>
<keyword evidence="3" id="KW-0731">Sigma factor</keyword>
<proteinExistence type="inferred from homology"/>
<keyword evidence="9" id="KW-1185">Reference proteome</keyword>